<dbReference type="Proteomes" id="UP000410492">
    <property type="component" value="Unassembled WGS sequence"/>
</dbReference>
<feature type="region of interest" description="Disordered" evidence="1">
    <location>
        <begin position="36"/>
        <end position="76"/>
    </location>
</feature>
<evidence type="ECO:0000256" key="1">
    <source>
        <dbReference type="SAM" id="MobiDB-lite"/>
    </source>
</evidence>
<feature type="compositionally biased region" description="Basic and acidic residues" evidence="1">
    <location>
        <begin position="42"/>
        <end position="57"/>
    </location>
</feature>
<reference evidence="2 3" key="1">
    <citation type="submission" date="2019-01" db="EMBL/GenBank/DDBJ databases">
        <authorList>
            <person name="Sayadi A."/>
        </authorList>
    </citation>
    <scope>NUCLEOTIDE SEQUENCE [LARGE SCALE GENOMIC DNA]</scope>
</reference>
<sequence>MFSETKMAKHLLICCLVAFLYFNIFPYTVADVHQAPHGPPKTFREVPVETETKETPVSDKPISSDAQLSMIGGGLG</sequence>
<protein>
    <submittedName>
        <fullName evidence="2">Uncharacterized protein</fullName>
    </submittedName>
</protein>
<evidence type="ECO:0000313" key="3">
    <source>
        <dbReference type="Proteomes" id="UP000410492"/>
    </source>
</evidence>
<dbReference type="EMBL" id="CAACVG010007188">
    <property type="protein sequence ID" value="VEN44078.1"/>
    <property type="molecule type" value="Genomic_DNA"/>
</dbReference>
<keyword evidence="3" id="KW-1185">Reference proteome</keyword>
<accession>A0A653C8Y2</accession>
<proteinExistence type="predicted"/>
<name>A0A653C8Y2_CALMS</name>
<dbReference type="EMBL" id="CAACVG010007188">
    <property type="protein sequence ID" value="VEN44079.1"/>
    <property type="molecule type" value="Genomic_DNA"/>
</dbReference>
<evidence type="ECO:0000313" key="2">
    <source>
        <dbReference type="EMBL" id="VEN44079.1"/>
    </source>
</evidence>
<gene>
    <name evidence="2" type="ORF">CALMAC_LOCUS7012</name>
</gene>
<dbReference type="AlphaFoldDB" id="A0A653C8Y2"/>
<organism evidence="2 3">
    <name type="scientific">Callosobruchus maculatus</name>
    <name type="common">Southern cowpea weevil</name>
    <name type="synonym">Pulse bruchid</name>
    <dbReference type="NCBI Taxonomy" id="64391"/>
    <lineage>
        <taxon>Eukaryota</taxon>
        <taxon>Metazoa</taxon>
        <taxon>Ecdysozoa</taxon>
        <taxon>Arthropoda</taxon>
        <taxon>Hexapoda</taxon>
        <taxon>Insecta</taxon>
        <taxon>Pterygota</taxon>
        <taxon>Neoptera</taxon>
        <taxon>Endopterygota</taxon>
        <taxon>Coleoptera</taxon>
        <taxon>Polyphaga</taxon>
        <taxon>Cucujiformia</taxon>
        <taxon>Chrysomeloidea</taxon>
        <taxon>Chrysomelidae</taxon>
        <taxon>Bruchinae</taxon>
        <taxon>Bruchini</taxon>
        <taxon>Callosobruchus</taxon>
    </lineage>
</organism>